<evidence type="ECO:0000313" key="7">
    <source>
        <dbReference type="EMBL" id="TLG76616.1"/>
    </source>
</evidence>
<sequence>MQQANSYAILEIGNASIRLIVAEVIAGKTNILSAQTTPTEGMKANCIVDPTAVMNNIRKVTRMTEKFLGIQLREVVLVFASVQSSLLPVEVSTDIQSDKREISLDDVRSLFKKASMQVRLQHDDLLNIFPVDFIVDGINGIADPKGLIALSVTMQAIMVTAPKILFYNLINCVEQAGLSIIDVYPSFYADAIEVLDGYELEQGANVVNIGEDVTTISIFADGYPRKTRVIKNGMSKVYEVLSEAYQISEKQARALVEKFGYADSISAQEIVIYHIDGRENSEEAAKSITERELATYIQGAIQDLLNELNEVLDSFQTLGQFTTVFTGGGTRLIGIENVIEREFSGKYRIHQNKVVGTSNMQATALLGVIPLVEQRERLFSRSEKTVKMDVTPVANKVKKPISQKDDTFWSKVSNYFFD</sequence>
<keyword evidence="3" id="KW-0472">Membrane</keyword>
<dbReference type="PANTHER" id="PTHR32432:SF4">
    <property type="entry name" value="CELL DIVISION PROTEIN FTSA"/>
    <property type="match status" value="1"/>
</dbReference>
<feature type="domain" description="SHS2" evidence="6">
    <location>
        <begin position="7"/>
        <end position="194"/>
    </location>
</feature>
<keyword evidence="4 5" id="KW-0131">Cell cycle</keyword>
<dbReference type="FunCoup" id="A0A5R8QFU3">
    <property type="interactions" value="181"/>
</dbReference>
<reference evidence="7 8" key="1">
    <citation type="submission" date="2019-05" db="EMBL/GenBank/DDBJ databases">
        <title>Culicoidintestinum kansasii gen. nov., sp. nov. from the gastrointestinal tract of the biting midge, Culicoides sonorensis.</title>
        <authorList>
            <person name="Neupane S."/>
            <person name="Ghosh A."/>
            <person name="Gunther S."/>
            <person name="Martin K."/>
            <person name="Zurek L."/>
        </authorList>
    </citation>
    <scope>NUCLEOTIDE SEQUENCE [LARGE SCALE GENOMIC DNA]</scope>
    <source>
        <strain evidence="7 8">CS-1</strain>
    </source>
</reference>
<dbReference type="InParanoid" id="A0A5R8QFU3"/>
<dbReference type="Proteomes" id="UP000306912">
    <property type="component" value="Unassembled WGS sequence"/>
</dbReference>
<dbReference type="Gene3D" id="3.30.420.40">
    <property type="match status" value="1"/>
</dbReference>
<evidence type="ECO:0000259" key="6">
    <source>
        <dbReference type="SMART" id="SM00842"/>
    </source>
</evidence>
<organism evidence="7 8">
    <name type="scientific">Culicoidibacter larvae</name>
    <dbReference type="NCBI Taxonomy" id="2579976"/>
    <lineage>
        <taxon>Bacteria</taxon>
        <taxon>Bacillati</taxon>
        <taxon>Bacillota</taxon>
        <taxon>Culicoidibacteria</taxon>
        <taxon>Culicoidibacterales</taxon>
        <taxon>Culicoidibacteraceae</taxon>
        <taxon>Culicoidibacter</taxon>
    </lineage>
</organism>
<accession>A0A5R8QFU3</accession>
<dbReference type="PIRSF" id="PIRSF003101">
    <property type="entry name" value="FtsA"/>
    <property type="match status" value="1"/>
</dbReference>
<evidence type="ECO:0000256" key="3">
    <source>
        <dbReference type="ARBA" id="ARBA00023136"/>
    </source>
</evidence>
<dbReference type="SUPFAM" id="SSF53067">
    <property type="entry name" value="Actin-like ATPase domain"/>
    <property type="match status" value="2"/>
</dbReference>
<dbReference type="SMART" id="SM00842">
    <property type="entry name" value="FtsA"/>
    <property type="match status" value="1"/>
</dbReference>
<evidence type="ECO:0000256" key="2">
    <source>
        <dbReference type="ARBA" id="ARBA00022618"/>
    </source>
</evidence>
<dbReference type="EMBL" id="VBWP01000002">
    <property type="protein sequence ID" value="TLG76616.1"/>
    <property type="molecule type" value="Genomic_DNA"/>
</dbReference>
<protein>
    <recommendedName>
        <fullName evidence="5">Cell division protein FtsA</fullName>
    </recommendedName>
</protein>
<dbReference type="AlphaFoldDB" id="A0A5R8QFU3"/>
<comment type="caution">
    <text evidence="7">The sequence shown here is derived from an EMBL/GenBank/DDBJ whole genome shotgun (WGS) entry which is preliminary data.</text>
</comment>
<keyword evidence="8" id="KW-1185">Reference proteome</keyword>
<comment type="similarity">
    <text evidence="5">Belongs to the FtsA/MreB family.</text>
</comment>
<comment type="function">
    <text evidence="5">Cell division protein that is involved in the assembly of the Z ring. May serve as a membrane anchor for the Z ring.</text>
</comment>
<dbReference type="Pfam" id="PF02491">
    <property type="entry name" value="SHS2_FTSA"/>
    <property type="match status" value="1"/>
</dbReference>
<evidence type="ECO:0000313" key="8">
    <source>
        <dbReference type="Proteomes" id="UP000306912"/>
    </source>
</evidence>
<dbReference type="OrthoDB" id="9768127at2"/>
<dbReference type="InterPro" id="IPR043129">
    <property type="entry name" value="ATPase_NBD"/>
</dbReference>
<dbReference type="GO" id="GO:0051301">
    <property type="term" value="P:cell division"/>
    <property type="evidence" value="ECO:0007669"/>
    <property type="project" value="UniProtKB-KW"/>
</dbReference>
<dbReference type="GO" id="GO:0009898">
    <property type="term" value="C:cytoplasmic side of plasma membrane"/>
    <property type="evidence" value="ECO:0007669"/>
    <property type="project" value="TreeGrafter"/>
</dbReference>
<evidence type="ECO:0000256" key="5">
    <source>
        <dbReference type="PIRNR" id="PIRNR003101"/>
    </source>
</evidence>
<name>A0A5R8QFU3_9FIRM</name>
<dbReference type="Pfam" id="PF14450">
    <property type="entry name" value="FtsA"/>
    <property type="match status" value="1"/>
</dbReference>
<dbReference type="Gene3D" id="3.30.1490.110">
    <property type="match status" value="1"/>
</dbReference>
<dbReference type="PANTHER" id="PTHR32432">
    <property type="entry name" value="CELL DIVISION PROTEIN FTSA-RELATED"/>
    <property type="match status" value="1"/>
</dbReference>
<proteinExistence type="inferred from homology"/>
<comment type="subunit">
    <text evidence="5">Interacts with FtsZ.</text>
</comment>
<evidence type="ECO:0000256" key="1">
    <source>
        <dbReference type="ARBA" id="ARBA00022475"/>
    </source>
</evidence>
<dbReference type="RefSeq" id="WP_138190253.1">
    <property type="nucleotide sequence ID" value="NZ_VBWP01000002.1"/>
</dbReference>
<dbReference type="InterPro" id="IPR003494">
    <property type="entry name" value="SHS2_FtsA"/>
</dbReference>
<evidence type="ECO:0000256" key="4">
    <source>
        <dbReference type="ARBA" id="ARBA00023306"/>
    </source>
</evidence>
<gene>
    <name evidence="7" type="ORF">FEZ08_03080</name>
</gene>
<dbReference type="InterPro" id="IPR050696">
    <property type="entry name" value="FtsA/MreB"/>
</dbReference>
<keyword evidence="1" id="KW-1003">Cell membrane</keyword>
<keyword evidence="2 5" id="KW-0132">Cell division</keyword>
<dbReference type="GO" id="GO:0032153">
    <property type="term" value="C:cell division site"/>
    <property type="evidence" value="ECO:0007669"/>
    <property type="project" value="TreeGrafter"/>
</dbReference>
<dbReference type="InterPro" id="IPR020823">
    <property type="entry name" value="Cell_div_FtsA"/>
</dbReference>